<accession>G9ELZ6</accession>
<dbReference type="OrthoDB" id="5640602at2"/>
<dbReference type="Proteomes" id="UP000002770">
    <property type="component" value="Unassembled WGS sequence"/>
</dbReference>
<dbReference type="RefSeq" id="WP_006870193.1">
    <property type="nucleotide sequence ID" value="NZ_JH413811.1"/>
</dbReference>
<sequence>MKKALNQDPYEARISIGKKVIYKVTGKNLDELKILLHEKCMEEKSGTEGEIIELSTGETIYHCSRQTIIDQ</sequence>
<evidence type="ECO:0000313" key="2">
    <source>
        <dbReference type="Proteomes" id="UP000002770"/>
    </source>
</evidence>
<protein>
    <submittedName>
        <fullName evidence="1">Uncharacterized protein</fullName>
    </submittedName>
</protein>
<dbReference type="InParanoid" id="G9ELZ6"/>
<proteinExistence type="predicted"/>
<dbReference type="eggNOG" id="ENOG5031854">
    <property type="taxonomic scope" value="Bacteria"/>
</dbReference>
<evidence type="ECO:0000313" key="1">
    <source>
        <dbReference type="EMBL" id="EHL31596.1"/>
    </source>
</evidence>
<gene>
    <name evidence="1" type="ORF">LDG_6257</name>
</gene>
<organism evidence="1 2">
    <name type="scientific">Legionella drancourtii LLAP12</name>
    <dbReference type="NCBI Taxonomy" id="658187"/>
    <lineage>
        <taxon>Bacteria</taxon>
        <taxon>Pseudomonadati</taxon>
        <taxon>Pseudomonadota</taxon>
        <taxon>Gammaproteobacteria</taxon>
        <taxon>Legionellales</taxon>
        <taxon>Legionellaceae</taxon>
        <taxon>Legionella</taxon>
    </lineage>
</organism>
<name>G9ELZ6_9GAMM</name>
<dbReference type="AlphaFoldDB" id="G9ELZ6"/>
<dbReference type="HOGENOM" id="CLU_2735043_0_0_6"/>
<reference evidence="1 2" key="1">
    <citation type="journal article" date="2011" name="BMC Genomics">
        <title>Insight into cross-talk between intra-amoebal pathogens.</title>
        <authorList>
            <person name="Gimenez G."/>
            <person name="Bertelli C."/>
            <person name="Moliner C."/>
            <person name="Robert C."/>
            <person name="Raoult D."/>
            <person name="Fournier P.E."/>
            <person name="Greub G."/>
        </authorList>
    </citation>
    <scope>NUCLEOTIDE SEQUENCE [LARGE SCALE GENOMIC DNA]</scope>
    <source>
        <strain evidence="1 2">LLAP12</strain>
    </source>
</reference>
<dbReference type="EMBL" id="JH413811">
    <property type="protein sequence ID" value="EHL31596.1"/>
    <property type="molecule type" value="Genomic_DNA"/>
</dbReference>
<keyword evidence="2" id="KW-1185">Reference proteome</keyword>